<sequence>MSQNAIIKSGTAIDYGFIKLHPDLEGLIWIGDGKYKNYSPDKNLENTFELNGFVFSLEFSNMEEPSLIYTKLPIKAPETPVERPPYWPRYSDISPEQRFMYLQLLTNPYNTKTDIGYVFILYYGLERHLLQGNFERAYRLILKLRDVHKNKSFQYYTANALILTAKLHKREDMLLEFLGSLNKEYELQFSENLLLLLCYEFNISISPKIIIRLAKIFEFTNTNYIKKYPEIFEKNLKETLIEKYGNENFSLNNVFNKAELKKLKLSDVNIFANISILNKTFQVPLMRENFRLKNELYAALKLAHEKTKSMVAKNRKSGNPLAPVAPKKRSPKKKEAPELLERARIQAARSAGERQKNIVKSSSVYTGKLTWVRDKSCNDNCKYYNYCDKSYDVNDSELENWPPLACCGRLRPELKSDAEIWELTRQGSVSPTKEQDKTQQKTDTEYKPNFIFVLIIILGFILLVFTKVLEVL</sequence>
<accession>A0A388TGI8</accession>
<evidence type="ECO:0000256" key="1">
    <source>
        <dbReference type="SAM" id="MobiDB-lite"/>
    </source>
</evidence>
<evidence type="ECO:0000256" key="2">
    <source>
        <dbReference type="SAM" id="Phobius"/>
    </source>
</evidence>
<organism evidence="4 5">
    <name type="scientific">Candidatus Termititenax persephonae</name>
    <dbReference type="NCBI Taxonomy" id="2218525"/>
    <lineage>
        <taxon>Bacteria</taxon>
        <taxon>Bacillati</taxon>
        <taxon>Candidatus Margulisiibacteriota</taxon>
        <taxon>Candidatus Termititenacia</taxon>
        <taxon>Candidatus Termititenacales</taxon>
        <taxon>Candidatus Termititenacaceae</taxon>
        <taxon>Candidatus Termititenax</taxon>
    </lineage>
</organism>
<reference evidence="4 5" key="1">
    <citation type="journal article" date="2019" name="ISME J.">
        <title>Genome analyses of uncultured TG2/ZB3 bacteria in 'Margulisbacteria' specifically attached to ectosymbiotic spirochetes of protists in the termite gut.</title>
        <authorList>
            <person name="Utami Y.D."/>
            <person name="Kuwahara H."/>
            <person name="Igai K."/>
            <person name="Murakami T."/>
            <person name="Sugaya K."/>
            <person name="Morikawa T."/>
            <person name="Nagura Y."/>
            <person name="Yuki M."/>
            <person name="Deevong P."/>
            <person name="Inoue T."/>
            <person name="Kihara K."/>
            <person name="Lo N."/>
            <person name="Yamada A."/>
            <person name="Ohkuma M."/>
            <person name="Hongoh Y."/>
        </authorList>
    </citation>
    <scope>NUCLEOTIDE SEQUENCE [LARGE SCALE GENOMIC DNA]</scope>
    <source>
        <strain evidence="4">NkOx7-02</strain>
    </source>
</reference>
<comment type="caution">
    <text evidence="4">The sequence shown here is derived from an EMBL/GenBank/DDBJ whole genome shotgun (WGS) entry which is preliminary data.</text>
</comment>
<evidence type="ECO:0000313" key="4">
    <source>
        <dbReference type="EMBL" id="GBR75774.1"/>
    </source>
</evidence>
<feature type="transmembrane region" description="Helical" evidence="2">
    <location>
        <begin position="450"/>
        <end position="469"/>
    </location>
</feature>
<keyword evidence="5" id="KW-1185">Reference proteome</keyword>
<protein>
    <recommendedName>
        <fullName evidence="3">TerB N-terminal domain-containing protein</fullName>
    </recommendedName>
</protein>
<dbReference type="EMBL" id="BGZO01000007">
    <property type="protein sequence ID" value="GBR75774.1"/>
    <property type="molecule type" value="Genomic_DNA"/>
</dbReference>
<dbReference type="Pfam" id="PF13208">
    <property type="entry name" value="TerB_N"/>
    <property type="match status" value="1"/>
</dbReference>
<keyword evidence="2" id="KW-0472">Membrane</keyword>
<feature type="region of interest" description="Disordered" evidence="1">
    <location>
        <begin position="309"/>
        <end position="337"/>
    </location>
</feature>
<dbReference type="AlphaFoldDB" id="A0A388TGI8"/>
<evidence type="ECO:0000259" key="3">
    <source>
        <dbReference type="Pfam" id="PF13208"/>
    </source>
</evidence>
<proteinExistence type="predicted"/>
<evidence type="ECO:0000313" key="5">
    <source>
        <dbReference type="Proteomes" id="UP000275925"/>
    </source>
</evidence>
<dbReference type="Proteomes" id="UP000275925">
    <property type="component" value="Unassembled WGS sequence"/>
</dbReference>
<keyword evidence="2" id="KW-0812">Transmembrane</keyword>
<gene>
    <name evidence="4" type="ORF">NO2_0412</name>
</gene>
<dbReference type="InterPro" id="IPR025266">
    <property type="entry name" value="TerB_N"/>
</dbReference>
<keyword evidence="2" id="KW-1133">Transmembrane helix</keyword>
<feature type="domain" description="TerB N-terminal" evidence="3">
    <location>
        <begin position="63"/>
        <end position="136"/>
    </location>
</feature>
<name>A0A388TGI8_9BACT</name>